<name>A0A8B8L0I5_ABRPR</name>
<dbReference type="PANTHER" id="PTHR11439:SF483">
    <property type="entry name" value="PEPTIDE SYNTHASE GLIP-LIKE, PUTATIVE (AFU_ORTHOLOGUE AFUA_3G12920)-RELATED"/>
    <property type="match status" value="1"/>
</dbReference>
<gene>
    <name evidence="2" type="primary">LOC113859625</name>
</gene>
<dbReference type="GeneID" id="113859625"/>
<sequence length="156" mass="17582">MNGYKIVGTLLVTNEKLKKNDGATKADTSCYRSLIGSLLYLIATRPDIMYVVSLLSRFMQSLNQIHFGTTKRILRYLQGTKEYGIWYQTMGNSKLLGYIDSDWARSIDNMKSTSSYAFSLGSRTISWTLKKQATVAQSTAKTKYTTTAKTTSQAIW</sequence>
<reference evidence="1" key="1">
    <citation type="journal article" date="2019" name="Toxins">
        <title>Detection of Abrin-Like and Prepropulchellin-Like Toxin Genes and Transcripts Using Whole Genome Sequencing and Full-Length Transcript Sequencing of Abrus precatorius.</title>
        <authorList>
            <person name="Hovde B.T."/>
            <person name="Daligault H.E."/>
            <person name="Hanschen E.R."/>
            <person name="Kunde Y.A."/>
            <person name="Johnson M.B."/>
            <person name="Starkenburg S.R."/>
            <person name="Johnson S.L."/>
        </authorList>
    </citation>
    <scope>NUCLEOTIDE SEQUENCE [LARGE SCALE GENOMIC DNA]</scope>
</reference>
<dbReference type="RefSeq" id="XP_027348149.1">
    <property type="nucleotide sequence ID" value="XM_027492348.1"/>
</dbReference>
<dbReference type="AlphaFoldDB" id="A0A8B8L0I5"/>
<reference evidence="2" key="2">
    <citation type="submission" date="2025-08" db="UniProtKB">
        <authorList>
            <consortium name="RefSeq"/>
        </authorList>
    </citation>
    <scope>IDENTIFICATION</scope>
    <source>
        <tissue evidence="2">Young leaves</tissue>
    </source>
</reference>
<keyword evidence="1" id="KW-1185">Reference proteome</keyword>
<accession>A0A8B8L0I5</accession>
<proteinExistence type="predicted"/>
<dbReference type="OrthoDB" id="413760at2759"/>
<evidence type="ECO:0000313" key="1">
    <source>
        <dbReference type="Proteomes" id="UP000694853"/>
    </source>
</evidence>
<dbReference type="Proteomes" id="UP000694853">
    <property type="component" value="Unplaced"/>
</dbReference>
<dbReference type="PANTHER" id="PTHR11439">
    <property type="entry name" value="GAG-POL-RELATED RETROTRANSPOSON"/>
    <property type="match status" value="1"/>
</dbReference>
<evidence type="ECO:0000313" key="2">
    <source>
        <dbReference type="RefSeq" id="XP_027348149.1"/>
    </source>
</evidence>
<dbReference type="KEGG" id="aprc:113859625"/>
<organism evidence="1 2">
    <name type="scientific">Abrus precatorius</name>
    <name type="common">Indian licorice</name>
    <name type="synonym">Glycine abrus</name>
    <dbReference type="NCBI Taxonomy" id="3816"/>
    <lineage>
        <taxon>Eukaryota</taxon>
        <taxon>Viridiplantae</taxon>
        <taxon>Streptophyta</taxon>
        <taxon>Embryophyta</taxon>
        <taxon>Tracheophyta</taxon>
        <taxon>Spermatophyta</taxon>
        <taxon>Magnoliopsida</taxon>
        <taxon>eudicotyledons</taxon>
        <taxon>Gunneridae</taxon>
        <taxon>Pentapetalae</taxon>
        <taxon>rosids</taxon>
        <taxon>fabids</taxon>
        <taxon>Fabales</taxon>
        <taxon>Fabaceae</taxon>
        <taxon>Papilionoideae</taxon>
        <taxon>50 kb inversion clade</taxon>
        <taxon>NPAAA clade</taxon>
        <taxon>indigoferoid/millettioid clade</taxon>
        <taxon>Abreae</taxon>
        <taxon>Abrus</taxon>
    </lineage>
</organism>
<protein>
    <submittedName>
        <fullName evidence="2">Uncharacterized protein LOC113859625</fullName>
    </submittedName>
</protein>